<comment type="cofactor">
    <cofactor evidence="1">
        <name>FAD</name>
        <dbReference type="ChEBI" id="CHEBI:57692"/>
    </cofactor>
</comment>
<dbReference type="Gene3D" id="3.40.462.10">
    <property type="entry name" value="FAD-linked oxidases, C-terminal domain"/>
    <property type="match status" value="1"/>
</dbReference>
<comment type="catalytic activity">
    <reaction evidence="7">
        <text>N(6)-dimethylallyladenine + A + H2O = 3-methyl-2-butenal + adenine + AH2</text>
        <dbReference type="Rhea" id="RHEA:13625"/>
        <dbReference type="ChEBI" id="CHEBI:13193"/>
        <dbReference type="ChEBI" id="CHEBI:15377"/>
        <dbReference type="ChEBI" id="CHEBI:15825"/>
        <dbReference type="ChEBI" id="CHEBI:16708"/>
        <dbReference type="ChEBI" id="CHEBI:17499"/>
        <dbReference type="ChEBI" id="CHEBI:17660"/>
        <dbReference type="EC" id="1.5.99.12"/>
    </reaction>
</comment>
<dbReference type="Gene3D" id="3.30.465.10">
    <property type="match status" value="1"/>
</dbReference>
<comment type="similarity">
    <text evidence="2">Belongs to the oxygen-dependent FAD-linked oxidoreductase family.</text>
</comment>
<evidence type="ECO:0000259" key="9">
    <source>
        <dbReference type="PROSITE" id="PS51387"/>
    </source>
</evidence>
<dbReference type="InterPro" id="IPR016164">
    <property type="entry name" value="FAD-linked_Oxase-like_C"/>
</dbReference>
<keyword evidence="5" id="KW-0274">FAD</keyword>
<dbReference type="GO" id="GO:0071949">
    <property type="term" value="F:FAD binding"/>
    <property type="evidence" value="ECO:0007669"/>
    <property type="project" value="InterPro"/>
</dbReference>
<dbReference type="SUPFAM" id="SSF55103">
    <property type="entry name" value="FAD-linked oxidases, C-terminal domain"/>
    <property type="match status" value="1"/>
</dbReference>
<dbReference type="GO" id="GO:0009690">
    <property type="term" value="P:cytokinin metabolic process"/>
    <property type="evidence" value="ECO:0007669"/>
    <property type="project" value="InterPro"/>
</dbReference>
<comment type="caution">
    <text evidence="10">The sequence shown here is derived from an EMBL/GenBank/DDBJ whole genome shotgun (WGS) entry which is preliminary data.</text>
</comment>
<feature type="signal peptide" evidence="8">
    <location>
        <begin position="1"/>
        <end position="24"/>
    </location>
</feature>
<dbReference type="InterPro" id="IPR016166">
    <property type="entry name" value="FAD-bd_PCMH"/>
</dbReference>
<evidence type="ECO:0000256" key="3">
    <source>
        <dbReference type="ARBA" id="ARBA00011928"/>
    </source>
</evidence>
<evidence type="ECO:0000313" key="11">
    <source>
        <dbReference type="Proteomes" id="UP000015453"/>
    </source>
</evidence>
<dbReference type="InterPro" id="IPR016167">
    <property type="entry name" value="FAD-bd_PCMH_sub1"/>
</dbReference>
<evidence type="ECO:0000256" key="8">
    <source>
        <dbReference type="SAM" id="SignalP"/>
    </source>
</evidence>
<dbReference type="InterPro" id="IPR036318">
    <property type="entry name" value="FAD-bd_PCMH-like_sf"/>
</dbReference>
<keyword evidence="8" id="KW-0732">Signal</keyword>
<dbReference type="InterPro" id="IPR016169">
    <property type="entry name" value="FAD-bd_PCMH_sub2"/>
</dbReference>
<dbReference type="PANTHER" id="PTHR13878">
    <property type="entry name" value="GULONOLACTONE OXIDASE"/>
    <property type="match status" value="1"/>
</dbReference>
<dbReference type="EC" id="1.5.99.12" evidence="3"/>
<evidence type="ECO:0000256" key="1">
    <source>
        <dbReference type="ARBA" id="ARBA00001974"/>
    </source>
</evidence>
<dbReference type="SMR" id="S8BZ65"/>
<keyword evidence="4" id="KW-0285">Flavoprotein</keyword>
<feature type="chain" id="PRO_5004548703" description="cytokinin dehydrogenase" evidence="8">
    <location>
        <begin position="25"/>
        <end position="320"/>
    </location>
</feature>
<organism evidence="10 11">
    <name type="scientific">Genlisea aurea</name>
    <dbReference type="NCBI Taxonomy" id="192259"/>
    <lineage>
        <taxon>Eukaryota</taxon>
        <taxon>Viridiplantae</taxon>
        <taxon>Streptophyta</taxon>
        <taxon>Embryophyta</taxon>
        <taxon>Tracheophyta</taxon>
        <taxon>Spermatophyta</taxon>
        <taxon>Magnoliopsida</taxon>
        <taxon>eudicotyledons</taxon>
        <taxon>Gunneridae</taxon>
        <taxon>Pentapetalae</taxon>
        <taxon>asterids</taxon>
        <taxon>lamiids</taxon>
        <taxon>Lamiales</taxon>
        <taxon>Lentibulariaceae</taxon>
        <taxon>Genlisea</taxon>
    </lineage>
</organism>
<dbReference type="InterPro" id="IPR050432">
    <property type="entry name" value="FAD-linked_Oxidoreductases_BP"/>
</dbReference>
<feature type="domain" description="FAD-binding PCMH-type" evidence="9">
    <location>
        <begin position="38"/>
        <end position="221"/>
    </location>
</feature>
<dbReference type="InterPro" id="IPR016170">
    <property type="entry name" value="Cytok_DH_C_sf"/>
</dbReference>
<accession>S8BZ65</accession>
<dbReference type="GO" id="GO:0019139">
    <property type="term" value="F:cytokinin dehydrogenase activity"/>
    <property type="evidence" value="ECO:0007669"/>
    <property type="project" value="UniProtKB-EC"/>
</dbReference>
<dbReference type="Pfam" id="PF09265">
    <property type="entry name" value="Cytokin-bind"/>
    <property type="match status" value="1"/>
</dbReference>
<dbReference type="EMBL" id="AUSU01010221">
    <property type="protein sequence ID" value="EPS57446.1"/>
    <property type="molecule type" value="Genomic_DNA"/>
</dbReference>
<evidence type="ECO:0000256" key="7">
    <source>
        <dbReference type="ARBA" id="ARBA00048224"/>
    </source>
</evidence>
<dbReference type="Gene3D" id="3.30.43.10">
    <property type="entry name" value="Uridine Diphospho-n-acetylenolpyruvylglucosamine Reductase, domain 2"/>
    <property type="match status" value="1"/>
</dbReference>
<evidence type="ECO:0000256" key="5">
    <source>
        <dbReference type="ARBA" id="ARBA00022827"/>
    </source>
</evidence>
<dbReference type="PROSITE" id="PS51387">
    <property type="entry name" value="FAD_PCMH"/>
    <property type="match status" value="1"/>
</dbReference>
<protein>
    <recommendedName>
        <fullName evidence="3">cytokinin dehydrogenase</fullName>
        <ecNumber evidence="3">1.5.99.12</ecNumber>
    </recommendedName>
</protein>
<name>S8BZ65_9LAMI</name>
<dbReference type="Pfam" id="PF01565">
    <property type="entry name" value="FAD_binding_4"/>
    <property type="match status" value="1"/>
</dbReference>
<proteinExistence type="inferred from homology"/>
<evidence type="ECO:0000256" key="2">
    <source>
        <dbReference type="ARBA" id="ARBA00005466"/>
    </source>
</evidence>
<dbReference type="InterPro" id="IPR006094">
    <property type="entry name" value="Oxid_FAD_bind_N"/>
</dbReference>
<dbReference type="PANTHER" id="PTHR13878:SF127">
    <property type="entry name" value="CYTOKININ DEHYDROGENASE 3"/>
    <property type="match status" value="1"/>
</dbReference>
<keyword evidence="6" id="KW-0560">Oxidoreductase</keyword>
<sequence>MDTVRVLSSVLVIILAVHSSPSDSLSIEEASNDYGNIVHVAPSAVLSPSSVGDVIRLVNSSYASETPFTVAARGQAHSVRGQAMSPGGVVVDMAGLSRNDTNRRIEIRDDDDDDGPYADVGGEVTWIDVLRATAERGLAPVTWTDYLYLSVGGTLSNAGISGQAFRRGPHISNVVEMDVVTGKGEFMTCSKNKHQELFFSVLGGLGQFGIITRARIPLAIAPTRVKWARVIYTDFASFSSDQERLISGSISKTPDYVEGFLIADADTTNEWRSSFSTPSRQSDIVTLLKKQPILYSIELVKYYYHDHRRTSAAAQKVWIV</sequence>
<gene>
    <name evidence="10" type="ORF">M569_17371</name>
</gene>
<dbReference type="AlphaFoldDB" id="S8BZ65"/>
<dbReference type="Proteomes" id="UP000015453">
    <property type="component" value="Unassembled WGS sequence"/>
</dbReference>
<evidence type="ECO:0000256" key="6">
    <source>
        <dbReference type="ARBA" id="ARBA00023002"/>
    </source>
</evidence>
<dbReference type="InterPro" id="IPR015345">
    <property type="entry name" value="Cytokinin_DH_FAD/cytokin-bd"/>
</dbReference>
<dbReference type="SUPFAM" id="SSF56176">
    <property type="entry name" value="FAD-binding/transporter-associated domain-like"/>
    <property type="match status" value="1"/>
</dbReference>
<reference evidence="10 11" key="1">
    <citation type="journal article" date="2013" name="BMC Genomics">
        <title>The miniature genome of a carnivorous plant Genlisea aurea contains a low number of genes and short non-coding sequences.</title>
        <authorList>
            <person name="Leushkin E.V."/>
            <person name="Sutormin R.A."/>
            <person name="Nabieva E.R."/>
            <person name="Penin A.A."/>
            <person name="Kondrashov A.S."/>
            <person name="Logacheva M.D."/>
        </authorList>
    </citation>
    <scope>NUCLEOTIDE SEQUENCE [LARGE SCALE GENOMIC DNA]</scope>
</reference>
<dbReference type="OrthoDB" id="415825at2759"/>
<evidence type="ECO:0000256" key="4">
    <source>
        <dbReference type="ARBA" id="ARBA00022630"/>
    </source>
</evidence>
<evidence type="ECO:0000313" key="10">
    <source>
        <dbReference type="EMBL" id="EPS57446.1"/>
    </source>
</evidence>
<keyword evidence="11" id="KW-1185">Reference proteome</keyword>